<keyword evidence="1" id="KW-1133">Transmembrane helix</keyword>
<sequence>MLMILELFLLMLALLQLLLFSTTYHFLSSLLYLESIVLLMLVFIVIINYKMNDSLSVFLFVLTLAVCEASLGLTLLISFLKLKSNDLISSCYS</sequence>
<evidence type="ECO:0000256" key="1">
    <source>
        <dbReference type="SAM" id="Phobius"/>
    </source>
</evidence>
<keyword evidence="1" id="KW-0472">Membrane</keyword>
<accession>A0A224A1A1</accession>
<dbReference type="AlphaFoldDB" id="A0A224A1A1"/>
<keyword evidence="1" id="KW-0812">Transmembrane</keyword>
<name>A0A224A1A1_9EUPU</name>
<reference evidence="2" key="1">
    <citation type="journal article" date="2017" name="Zool. J. Linn. Soc.">
        <title>Molecular phylogeny, frequent parallel evolution and new system of Japanese clausiliid land snails (Gastropoda: Stylommatophora).</title>
        <authorList>
            <person name="Motochin R."/>
            <person name="Wang M."/>
            <person name="Ueshima R."/>
        </authorList>
    </citation>
    <scope>NUCLEOTIDE SEQUENCE</scope>
    <source>
        <strain evidence="2">AG757-1</strain>
        <tissue evidence="2">Muscle</tissue>
    </source>
</reference>
<evidence type="ECO:0000313" key="2">
    <source>
        <dbReference type="EMBL" id="BBA10352.1"/>
    </source>
</evidence>
<keyword evidence="2" id="KW-0496">Mitochondrion</keyword>
<feature type="transmembrane region" description="Helical" evidence="1">
    <location>
        <begin position="30"/>
        <end position="49"/>
    </location>
</feature>
<protein>
    <submittedName>
        <fullName evidence="2">NADH dehydrogenase subunit 4L</fullName>
    </submittedName>
</protein>
<gene>
    <name evidence="2" type="primary">ND4L</name>
</gene>
<feature type="transmembrane region" description="Helical" evidence="1">
    <location>
        <begin position="56"/>
        <end position="80"/>
    </location>
</feature>
<geneLocation type="mitochondrion" evidence="2"/>
<organism evidence="2">
    <name type="scientific">Zaptyx asperata</name>
    <dbReference type="NCBI Taxonomy" id="1885689"/>
    <lineage>
        <taxon>Eukaryota</taxon>
        <taxon>Metazoa</taxon>
        <taxon>Spiralia</taxon>
        <taxon>Lophotrochozoa</taxon>
        <taxon>Mollusca</taxon>
        <taxon>Gastropoda</taxon>
        <taxon>Heterobranchia</taxon>
        <taxon>Euthyneura</taxon>
        <taxon>Panpulmonata</taxon>
        <taxon>Eupulmonata</taxon>
        <taxon>Stylommatophora</taxon>
        <taxon>Helicina</taxon>
        <taxon>Clausilioidea</taxon>
        <taxon>Clausiliidae</taxon>
        <taxon>Phaedusinae</taxon>
        <taxon>Zaptyx</taxon>
    </lineage>
</organism>
<proteinExistence type="predicted"/>
<dbReference type="EMBL" id="LC171992">
    <property type="protein sequence ID" value="BBA10352.1"/>
    <property type="molecule type" value="Genomic_DNA"/>
</dbReference>
<dbReference type="Gene3D" id="1.10.287.3510">
    <property type="match status" value="1"/>
</dbReference>